<evidence type="ECO:0000313" key="1">
    <source>
        <dbReference type="EMBL" id="MFC4209766.1"/>
    </source>
</evidence>
<dbReference type="Gene3D" id="3.40.50.720">
    <property type="entry name" value="NAD(P)-binding Rossmann-like Domain"/>
    <property type="match status" value="1"/>
</dbReference>
<evidence type="ECO:0000313" key="2">
    <source>
        <dbReference type="Proteomes" id="UP001595789"/>
    </source>
</evidence>
<sequence length="77" mass="8471">MIHVAAVQLEVIDEDSVKTAREEIGRKTEVLDVLINNEGVRGGIPYHTLEAGMDKFLETFDANVFGVASVAQGFMNY</sequence>
<keyword evidence="2" id="KW-1185">Reference proteome</keyword>
<dbReference type="Pfam" id="PF00106">
    <property type="entry name" value="adh_short"/>
    <property type="match status" value="1"/>
</dbReference>
<dbReference type="RefSeq" id="WP_378981000.1">
    <property type="nucleotide sequence ID" value="NZ_JBHSBW010000003.1"/>
</dbReference>
<dbReference type="Proteomes" id="UP001595789">
    <property type="component" value="Unassembled WGS sequence"/>
</dbReference>
<dbReference type="EMBL" id="JBHSBW010000003">
    <property type="protein sequence ID" value="MFC4209766.1"/>
    <property type="molecule type" value="Genomic_DNA"/>
</dbReference>
<proteinExistence type="predicted"/>
<protein>
    <submittedName>
        <fullName evidence="1">SDR family NAD(P)-dependent oxidoreductase</fullName>
    </submittedName>
</protein>
<accession>A0ABV8P5V8</accession>
<reference evidence="2" key="1">
    <citation type="journal article" date="2019" name="Int. J. Syst. Evol. Microbiol.">
        <title>The Global Catalogue of Microorganisms (GCM) 10K type strain sequencing project: providing services to taxonomists for standard genome sequencing and annotation.</title>
        <authorList>
            <consortium name="The Broad Institute Genomics Platform"/>
            <consortium name="The Broad Institute Genome Sequencing Center for Infectious Disease"/>
            <person name="Wu L."/>
            <person name="Ma J."/>
        </authorList>
    </citation>
    <scope>NUCLEOTIDE SEQUENCE [LARGE SCALE GENOMIC DNA]</scope>
    <source>
        <strain evidence="2">CCM 8691</strain>
    </source>
</reference>
<dbReference type="InterPro" id="IPR002347">
    <property type="entry name" value="SDR_fam"/>
</dbReference>
<dbReference type="InterPro" id="IPR036291">
    <property type="entry name" value="NAD(P)-bd_dom_sf"/>
</dbReference>
<comment type="caution">
    <text evidence="1">The sequence shown here is derived from an EMBL/GenBank/DDBJ whole genome shotgun (WGS) entry which is preliminary data.</text>
</comment>
<gene>
    <name evidence="1" type="ORF">ACFOWA_01150</name>
</gene>
<organism evidence="1 2">
    <name type="scientific">Pedobacter lithocola</name>
    <dbReference type="NCBI Taxonomy" id="1908239"/>
    <lineage>
        <taxon>Bacteria</taxon>
        <taxon>Pseudomonadati</taxon>
        <taxon>Bacteroidota</taxon>
        <taxon>Sphingobacteriia</taxon>
        <taxon>Sphingobacteriales</taxon>
        <taxon>Sphingobacteriaceae</taxon>
        <taxon>Pedobacter</taxon>
    </lineage>
</organism>
<name>A0ABV8P5V8_9SPHI</name>
<dbReference type="SUPFAM" id="SSF51735">
    <property type="entry name" value="NAD(P)-binding Rossmann-fold domains"/>
    <property type="match status" value="1"/>
</dbReference>